<proteinExistence type="predicted"/>
<dbReference type="InterPro" id="IPR050952">
    <property type="entry name" value="TRIM-NHL_E3_ligases"/>
</dbReference>
<dbReference type="PROSITE" id="PS51125">
    <property type="entry name" value="NHL"/>
    <property type="match status" value="3"/>
</dbReference>
<name>A0A814BZR1_ADIRI</name>
<dbReference type="Gene3D" id="2.120.10.30">
    <property type="entry name" value="TolB, C-terminal domain"/>
    <property type="match status" value="2"/>
</dbReference>
<feature type="repeat" description="NHL" evidence="2">
    <location>
        <begin position="348"/>
        <end position="385"/>
    </location>
</feature>
<feature type="coiled-coil region" evidence="3">
    <location>
        <begin position="108"/>
        <end position="156"/>
    </location>
</feature>
<evidence type="ECO:0000256" key="2">
    <source>
        <dbReference type="PROSITE-ProRule" id="PRU00504"/>
    </source>
</evidence>
<dbReference type="GO" id="GO:0008270">
    <property type="term" value="F:zinc ion binding"/>
    <property type="evidence" value="ECO:0007669"/>
    <property type="project" value="UniProtKB-KW"/>
</dbReference>
<evidence type="ECO:0000313" key="4">
    <source>
        <dbReference type="EMBL" id="CAF0934778.1"/>
    </source>
</evidence>
<evidence type="ECO:0000256" key="3">
    <source>
        <dbReference type="SAM" id="Coils"/>
    </source>
</evidence>
<dbReference type="InterPro" id="IPR001258">
    <property type="entry name" value="NHL_repeat"/>
</dbReference>
<evidence type="ECO:0000256" key="1">
    <source>
        <dbReference type="ARBA" id="ARBA00022737"/>
    </source>
</evidence>
<dbReference type="AlphaFoldDB" id="A0A814BZR1"/>
<gene>
    <name evidence="4" type="ORF">XAT740_LOCUS9781</name>
</gene>
<protein>
    <submittedName>
        <fullName evidence="4">Uncharacterized protein</fullName>
    </submittedName>
</protein>
<dbReference type="Pfam" id="PF01436">
    <property type="entry name" value="NHL"/>
    <property type="match status" value="3"/>
</dbReference>
<feature type="repeat" description="NHL" evidence="2">
    <location>
        <begin position="399"/>
        <end position="435"/>
    </location>
</feature>
<dbReference type="GO" id="GO:0000209">
    <property type="term" value="P:protein polyubiquitination"/>
    <property type="evidence" value="ECO:0007669"/>
    <property type="project" value="TreeGrafter"/>
</dbReference>
<dbReference type="GO" id="GO:0061630">
    <property type="term" value="F:ubiquitin protein ligase activity"/>
    <property type="evidence" value="ECO:0007669"/>
    <property type="project" value="TreeGrafter"/>
</dbReference>
<organism evidence="4 5">
    <name type="scientific">Adineta ricciae</name>
    <name type="common">Rotifer</name>
    <dbReference type="NCBI Taxonomy" id="249248"/>
    <lineage>
        <taxon>Eukaryota</taxon>
        <taxon>Metazoa</taxon>
        <taxon>Spiralia</taxon>
        <taxon>Gnathifera</taxon>
        <taxon>Rotifera</taxon>
        <taxon>Eurotatoria</taxon>
        <taxon>Bdelloidea</taxon>
        <taxon>Adinetida</taxon>
        <taxon>Adinetidae</taxon>
        <taxon>Adineta</taxon>
    </lineage>
</organism>
<comment type="caution">
    <text evidence="4">The sequence shown here is derived from an EMBL/GenBank/DDBJ whole genome shotgun (WGS) entry which is preliminary data.</text>
</comment>
<sequence>MTSVAIPSTKTRCVTCAKEKRAVRCEGCLQLFCYDHFLTHREDLNKRLDDIEISRDLFRQALNEQTNHPQIHLLIKQIDQWEKDSIKTIQQTASDCRQLLIQHTTKHVHQIESNLTKLTNQLRDLRQENDFNEYDLDQFQQKTKQLAEQLDQLSNITVREESTQLINKISVVMAFAGGQVIPQVIHETKRKWKQFGVTVAGGAGEGGQLNQLFYPDDIYIDDEEQRFYIADSSNHRIIKWKLHSTNGHVVAGGNGQGNRINQLNQPTHVALDKTDDSFIICDRGNGRVLRWSRSNDANNQVIISNIDCSCVALDSYGNIYISDWEENEITRWKYGDTRGTVVAGGNGKGNHLNQFYHPSYVSVDEDQSLYISDCENHRIMKWSKGAKEGILVAGGHGQGSSLTQLSSPTGLAIDRLGNIYVVDCYNHRIVRWSKGAREGTVVVGGNGRGKQPNQFSCPTGVALDRQDNLYVVDWGNNRVQKFDLENE</sequence>
<accession>A0A814BZR1</accession>
<dbReference type="PANTHER" id="PTHR24104:SF25">
    <property type="entry name" value="PROTEIN LIN-41"/>
    <property type="match status" value="1"/>
</dbReference>
<dbReference type="Proteomes" id="UP000663828">
    <property type="component" value="Unassembled WGS sequence"/>
</dbReference>
<evidence type="ECO:0000313" key="5">
    <source>
        <dbReference type="Proteomes" id="UP000663828"/>
    </source>
</evidence>
<dbReference type="InterPro" id="IPR011042">
    <property type="entry name" value="6-blade_b-propeller_TolB-like"/>
</dbReference>
<keyword evidence="1" id="KW-0677">Repeat</keyword>
<feature type="repeat" description="NHL" evidence="2">
    <location>
        <begin position="448"/>
        <end position="485"/>
    </location>
</feature>
<keyword evidence="5" id="KW-1185">Reference proteome</keyword>
<dbReference type="SUPFAM" id="SSF63825">
    <property type="entry name" value="YWTD domain"/>
    <property type="match status" value="1"/>
</dbReference>
<dbReference type="CDD" id="cd05819">
    <property type="entry name" value="NHL"/>
    <property type="match status" value="1"/>
</dbReference>
<dbReference type="EMBL" id="CAJNOR010000509">
    <property type="protein sequence ID" value="CAF0934778.1"/>
    <property type="molecule type" value="Genomic_DNA"/>
</dbReference>
<dbReference type="PANTHER" id="PTHR24104">
    <property type="entry name" value="E3 UBIQUITIN-PROTEIN LIGASE NHLRC1-RELATED"/>
    <property type="match status" value="1"/>
</dbReference>
<reference evidence="4" key="1">
    <citation type="submission" date="2021-02" db="EMBL/GenBank/DDBJ databases">
        <authorList>
            <person name="Nowell W R."/>
        </authorList>
    </citation>
    <scope>NUCLEOTIDE SEQUENCE</scope>
</reference>
<keyword evidence="3" id="KW-0175">Coiled coil</keyword>
<dbReference type="GO" id="GO:0043161">
    <property type="term" value="P:proteasome-mediated ubiquitin-dependent protein catabolic process"/>
    <property type="evidence" value="ECO:0007669"/>
    <property type="project" value="TreeGrafter"/>
</dbReference>